<dbReference type="EMBL" id="JACRYT010000027">
    <property type="protein sequence ID" value="MBC6681189.1"/>
    <property type="molecule type" value="Genomic_DNA"/>
</dbReference>
<name>A0A923NMC4_9FIRM</name>
<comment type="caution">
    <text evidence="2">The sequence shown here is derived from an EMBL/GenBank/DDBJ whole genome shotgun (WGS) entry which is preliminary data.</text>
</comment>
<feature type="transmembrane region" description="Helical" evidence="1">
    <location>
        <begin position="162"/>
        <end position="183"/>
    </location>
</feature>
<feature type="transmembrane region" description="Helical" evidence="1">
    <location>
        <begin position="133"/>
        <end position="156"/>
    </location>
</feature>
<feature type="transmembrane region" description="Helical" evidence="1">
    <location>
        <begin position="82"/>
        <end position="101"/>
    </location>
</feature>
<evidence type="ECO:0000313" key="2">
    <source>
        <dbReference type="EMBL" id="MBC6681189.1"/>
    </source>
</evidence>
<protein>
    <submittedName>
        <fullName evidence="2">DUF1700 domain-containing protein</fullName>
    </submittedName>
</protein>
<dbReference type="AlphaFoldDB" id="A0A923NMC4"/>
<keyword evidence="3" id="KW-1185">Reference proteome</keyword>
<gene>
    <name evidence="2" type="ORF">H9L42_15305</name>
</gene>
<dbReference type="Proteomes" id="UP000602647">
    <property type="component" value="Unassembled WGS sequence"/>
</dbReference>
<keyword evidence="1" id="KW-0812">Transmembrane</keyword>
<accession>A0A923NMC4</accession>
<reference evidence="2" key="1">
    <citation type="submission" date="2020-08" db="EMBL/GenBank/DDBJ databases">
        <title>Genome public.</title>
        <authorList>
            <person name="Liu C."/>
            <person name="Sun Q."/>
        </authorList>
    </citation>
    <scope>NUCLEOTIDE SEQUENCE</scope>
    <source>
        <strain evidence="2">BX12</strain>
    </source>
</reference>
<keyword evidence="1" id="KW-1133">Transmembrane helix</keyword>
<evidence type="ECO:0000313" key="3">
    <source>
        <dbReference type="Proteomes" id="UP000602647"/>
    </source>
</evidence>
<feature type="transmembrane region" description="Helical" evidence="1">
    <location>
        <begin position="107"/>
        <end position="126"/>
    </location>
</feature>
<organism evidence="2 3">
    <name type="scientific">Zhenpiania hominis</name>
    <dbReference type="NCBI Taxonomy" id="2763644"/>
    <lineage>
        <taxon>Bacteria</taxon>
        <taxon>Bacillati</taxon>
        <taxon>Bacillota</taxon>
        <taxon>Clostridia</taxon>
        <taxon>Peptostreptococcales</taxon>
        <taxon>Anaerovoracaceae</taxon>
        <taxon>Zhenpiania</taxon>
    </lineage>
</organism>
<keyword evidence="1" id="KW-0472">Membrane</keyword>
<dbReference type="Pfam" id="PF22564">
    <property type="entry name" value="HAAS"/>
    <property type="match status" value="1"/>
</dbReference>
<evidence type="ECO:0000256" key="1">
    <source>
        <dbReference type="SAM" id="Phobius"/>
    </source>
</evidence>
<proteinExistence type="predicted"/>
<dbReference type="RefSeq" id="WP_187304285.1">
    <property type="nucleotide sequence ID" value="NZ_CBCTQH010000008.1"/>
</dbReference>
<sequence length="209" mass="21987">MNRQDFMNQLAAELSKLPKEEVQAAMEYYSEYFDEAGPEREQQAIKDLRSPSKIATQIKADYAVRQLDEPGKSRSAKKGLTALLWVVLGVFAAPVALPVAIALGICAFAVFFCALVVLVALIVSLGACCLGGIAFVAAGIAGLGASLSGSLFLIGIGLVASGIMALLCVGAAVGTKALVRAAARQMRKSRNYKLRAGYTKKEKEAGSDV</sequence>